<protein>
    <submittedName>
        <fullName evidence="2">Uncharacterized protein</fullName>
    </submittedName>
</protein>
<dbReference type="Proteomes" id="UP000266841">
    <property type="component" value="Unassembled WGS sequence"/>
</dbReference>
<evidence type="ECO:0000313" key="2">
    <source>
        <dbReference type="EMBL" id="EJK77352.1"/>
    </source>
</evidence>
<name>K0TR84_THAOC</name>
<accession>K0TR84</accession>
<keyword evidence="3" id="KW-1185">Reference proteome</keyword>
<evidence type="ECO:0000313" key="3">
    <source>
        <dbReference type="Proteomes" id="UP000266841"/>
    </source>
</evidence>
<feature type="region of interest" description="Disordered" evidence="1">
    <location>
        <begin position="282"/>
        <end position="333"/>
    </location>
</feature>
<comment type="caution">
    <text evidence="2">The sequence shown here is derived from an EMBL/GenBank/DDBJ whole genome shotgun (WGS) entry which is preliminary data.</text>
</comment>
<sequence length="333" mass="36298">MWGIQPGVVVGIDLGDPNVEHADYKFEGHWPTSSPTEAPIDSGAVAGVKLSDVLVSAEITFESMVYGLPIISNTTGANDCHTDDFIRSYGRALNNAVTEQMFVQRDVQTELHGATTTLEGPCQFLSTFHVTVTEFCSDESGTCTQEYVLGQENESDDGLLGKMREEGINTRFLRFVTALVDDNFEVSPSSQHVHMPPMTGENSFYNFVGFGKCVDTHDRQYQALDGSSQETDTVSVGACAQFCHSSFMASGDFSVGFEIEVNEEKRCRCLVSAFPDEADELERRLTESEDVPNTGSARELFYGRHDDSDPPVSDNGLITKKSGTAAHVPPSSA</sequence>
<dbReference type="EMBL" id="AGNL01000993">
    <property type="protein sequence ID" value="EJK77352.1"/>
    <property type="molecule type" value="Genomic_DNA"/>
</dbReference>
<dbReference type="AlphaFoldDB" id="K0TR84"/>
<organism evidence="2 3">
    <name type="scientific">Thalassiosira oceanica</name>
    <name type="common">Marine diatom</name>
    <dbReference type="NCBI Taxonomy" id="159749"/>
    <lineage>
        <taxon>Eukaryota</taxon>
        <taxon>Sar</taxon>
        <taxon>Stramenopiles</taxon>
        <taxon>Ochrophyta</taxon>
        <taxon>Bacillariophyta</taxon>
        <taxon>Coscinodiscophyceae</taxon>
        <taxon>Thalassiosirophycidae</taxon>
        <taxon>Thalassiosirales</taxon>
        <taxon>Thalassiosiraceae</taxon>
        <taxon>Thalassiosira</taxon>
    </lineage>
</organism>
<reference evidence="2 3" key="1">
    <citation type="journal article" date="2012" name="Genome Biol.">
        <title>Genome and low-iron response of an oceanic diatom adapted to chronic iron limitation.</title>
        <authorList>
            <person name="Lommer M."/>
            <person name="Specht M."/>
            <person name="Roy A.S."/>
            <person name="Kraemer L."/>
            <person name="Andreson R."/>
            <person name="Gutowska M.A."/>
            <person name="Wolf J."/>
            <person name="Bergner S.V."/>
            <person name="Schilhabel M.B."/>
            <person name="Klostermeier U.C."/>
            <person name="Beiko R.G."/>
            <person name="Rosenstiel P."/>
            <person name="Hippler M."/>
            <person name="Laroche J."/>
        </authorList>
    </citation>
    <scope>NUCLEOTIDE SEQUENCE [LARGE SCALE GENOMIC DNA]</scope>
    <source>
        <strain evidence="2 3">CCMP1005</strain>
    </source>
</reference>
<proteinExistence type="predicted"/>
<evidence type="ECO:0000256" key="1">
    <source>
        <dbReference type="SAM" id="MobiDB-lite"/>
    </source>
</evidence>
<gene>
    <name evidence="2" type="ORF">THAOC_00821</name>
</gene>